<dbReference type="Gene3D" id="2.120.10.10">
    <property type="match status" value="1"/>
</dbReference>
<dbReference type="GO" id="GO:0009313">
    <property type="term" value="P:oligosaccharide catabolic process"/>
    <property type="evidence" value="ECO:0007669"/>
    <property type="project" value="TreeGrafter"/>
</dbReference>
<dbReference type="InterPro" id="IPR036278">
    <property type="entry name" value="Sialidase_sf"/>
</dbReference>
<reference evidence="5 6" key="1">
    <citation type="submission" date="2014-03" db="EMBL/GenBank/DDBJ databases">
        <title>Genomics of Bifidobacteria.</title>
        <authorList>
            <person name="Ventura M."/>
            <person name="Milani C."/>
            <person name="Lugli G.A."/>
        </authorList>
    </citation>
    <scope>NUCLEOTIDE SEQUENCE [LARGE SCALE GENOMIC DNA]</scope>
    <source>
        <strain evidence="5 6">LMG 21589</strain>
    </source>
</reference>
<dbReference type="SUPFAM" id="SSF50939">
    <property type="entry name" value="Sialidases"/>
    <property type="match status" value="1"/>
</dbReference>
<organism evidence="5 6">
    <name type="scientific">Bifidobacterium scardovii</name>
    <dbReference type="NCBI Taxonomy" id="158787"/>
    <lineage>
        <taxon>Bacteria</taxon>
        <taxon>Bacillati</taxon>
        <taxon>Actinomycetota</taxon>
        <taxon>Actinomycetes</taxon>
        <taxon>Bifidobacteriales</taxon>
        <taxon>Bifidobacteriaceae</taxon>
        <taxon>Bifidobacterium</taxon>
    </lineage>
</organism>
<dbReference type="InterPro" id="IPR011040">
    <property type="entry name" value="Sialidase"/>
</dbReference>
<evidence type="ECO:0000313" key="6">
    <source>
        <dbReference type="Proteomes" id="UP000029033"/>
    </source>
</evidence>
<evidence type="ECO:0000259" key="4">
    <source>
        <dbReference type="Pfam" id="PF13088"/>
    </source>
</evidence>
<keyword evidence="6" id="KW-1185">Reference proteome</keyword>
<dbReference type="PANTHER" id="PTHR10628:SF30">
    <property type="entry name" value="EXO-ALPHA-SIALIDASE"/>
    <property type="match status" value="1"/>
</dbReference>
<dbReference type="EMBL" id="JGZO01000002">
    <property type="protein sequence ID" value="KFI95552.1"/>
    <property type="molecule type" value="Genomic_DNA"/>
</dbReference>
<feature type="domain" description="Sialidase" evidence="4">
    <location>
        <begin position="504"/>
        <end position="735"/>
    </location>
</feature>
<protein>
    <recommendedName>
        <fullName evidence="3">exo-alpha-sialidase</fullName>
        <ecNumber evidence="3">3.2.1.18</ecNumber>
    </recommendedName>
</protein>
<dbReference type="GO" id="GO:0016020">
    <property type="term" value="C:membrane"/>
    <property type="evidence" value="ECO:0007669"/>
    <property type="project" value="TreeGrafter"/>
</dbReference>
<sequence>MKGARMTHLSHHIDRAWSTASLPESGGTLRATFRISSDGALLEAKAAERLVLGVSVACGSLRIEAPEEGIVLDVEDTYGVQLGGVHDLHVTFGDFGTRIYVDGYQAFACATNICPSKYARKGMFVCADEPGMRVERVECFAQAWTSERIQRNVPIPQPDIEFAAAYVAGKDIVALRAMKTGTVHAQFRVRGLGQFGTIVAARTAEGQVLDVSIDDDGFVYRVLANGEWCEYRAFGSWNDGGWHDLVVRAFRGAIDIYVDGNMEIHQPGQVFFADYPDLRHVSIGEDSFGVRLCGEVRSGGIYAYPLMDGQIRKLSDVPPTTDTALFDKGYEGSASYRIPSLAVTPSGVTIAGADRRVVISNDAPNEIHFVIRRSLDGGQTWLPLQTVIAFPGSGLDGACVIDSCMVCDRETGRVSVLVDHFPGGRGFANVQRGIGLDEQGRLILHDSKGLEYLLRSDGIVTSRDGDATSYRVDDDGNVTCGGAPAGNIYLKEGADPCESLLTARTSYVVEVHSDDDGETWSNPRHINHMIKEPWMGFLGTSPGNGIQLSEGEHRGRLLVPYYCTGTSPKFNAGGALISDDGGRTWRRGKAINEGRTVNGEVVDEQDVHDDDATTHESVFVERSDGDVLCLFRNQHHLGRVGKAVSHDGGETWDTVEFDPMLPDIFSQPNAVTVPAGERGCASDRIIFANASLMRPYRGCGVLRLSEDGGRTWKRNRCFNPYHYVYQCMSVLPDGAIGLLWERETAGVYFTRLPLSWFGVEALESK</sequence>
<dbReference type="PANTHER" id="PTHR10628">
    <property type="entry name" value="SIALIDASE"/>
    <property type="match status" value="1"/>
</dbReference>
<dbReference type="Gene3D" id="2.60.120.200">
    <property type="match status" value="1"/>
</dbReference>
<dbReference type="EC" id="3.2.1.18" evidence="3"/>
<dbReference type="eggNOG" id="COG4409">
    <property type="taxonomic scope" value="Bacteria"/>
</dbReference>
<dbReference type="SUPFAM" id="SSF49899">
    <property type="entry name" value="Concanavalin A-like lectins/glucanases"/>
    <property type="match status" value="1"/>
</dbReference>
<comment type="caution">
    <text evidence="5">The sequence shown here is derived from an EMBL/GenBank/DDBJ whole genome shotgun (WGS) entry which is preliminary data.</text>
</comment>
<dbReference type="InterPro" id="IPR013320">
    <property type="entry name" value="ConA-like_dom_sf"/>
</dbReference>
<dbReference type="InterPro" id="IPR026856">
    <property type="entry name" value="Sialidase_fam"/>
</dbReference>
<dbReference type="Gene3D" id="2.40.220.10">
    <property type="entry name" value="Intramolecular Trans-sialidase, Domain 3"/>
    <property type="match status" value="1"/>
</dbReference>
<dbReference type="Pfam" id="PF13088">
    <property type="entry name" value="BNR_2"/>
    <property type="match status" value="1"/>
</dbReference>
<dbReference type="STRING" id="158787.BSCA_0584"/>
<evidence type="ECO:0000313" key="5">
    <source>
        <dbReference type="EMBL" id="KFI95552.1"/>
    </source>
</evidence>
<evidence type="ECO:0000256" key="3">
    <source>
        <dbReference type="ARBA" id="ARBA00012733"/>
    </source>
</evidence>
<keyword evidence="5" id="KW-0326">Glycosidase</keyword>
<dbReference type="GO" id="GO:0004308">
    <property type="term" value="F:exo-alpha-sialidase activity"/>
    <property type="evidence" value="ECO:0007669"/>
    <property type="project" value="UniProtKB-EC"/>
</dbReference>
<comment type="similarity">
    <text evidence="2">Belongs to the glycosyl hydrolase 33 family.</text>
</comment>
<dbReference type="Proteomes" id="UP000029033">
    <property type="component" value="Unassembled WGS sequence"/>
</dbReference>
<proteinExistence type="inferred from homology"/>
<dbReference type="GO" id="GO:0005737">
    <property type="term" value="C:cytoplasm"/>
    <property type="evidence" value="ECO:0007669"/>
    <property type="project" value="TreeGrafter"/>
</dbReference>
<name>A0A087DJ52_9BIFI</name>
<evidence type="ECO:0000256" key="2">
    <source>
        <dbReference type="ARBA" id="ARBA00009348"/>
    </source>
</evidence>
<comment type="catalytic activity">
    <reaction evidence="1">
        <text>Hydrolysis of alpha-(2-&gt;3)-, alpha-(2-&gt;6)-, alpha-(2-&gt;8)- glycosidic linkages of terminal sialic acid residues in oligosaccharides, glycoproteins, glycolipids, colominic acid and synthetic substrates.</text>
        <dbReference type="EC" id="3.2.1.18"/>
    </reaction>
</comment>
<keyword evidence="5" id="KW-0378">Hydrolase</keyword>
<dbReference type="InterPro" id="IPR023364">
    <property type="entry name" value="Trans_sialidase_dom3"/>
</dbReference>
<evidence type="ECO:0000256" key="1">
    <source>
        <dbReference type="ARBA" id="ARBA00000427"/>
    </source>
</evidence>
<dbReference type="AlphaFoldDB" id="A0A087DJ52"/>
<gene>
    <name evidence="5" type="ORF">BSCA_0584</name>
</gene>
<dbReference type="GO" id="GO:0006689">
    <property type="term" value="P:ganglioside catabolic process"/>
    <property type="evidence" value="ECO:0007669"/>
    <property type="project" value="TreeGrafter"/>
</dbReference>
<dbReference type="CDD" id="cd15482">
    <property type="entry name" value="Sialidase_non-viral"/>
    <property type="match status" value="1"/>
</dbReference>
<accession>A0A087DJ52</accession>